<accession>A0ABX4YGN6</accession>
<dbReference type="Pfam" id="PF12441">
    <property type="entry name" value="CopG_antitoxin"/>
    <property type="match status" value="1"/>
</dbReference>
<evidence type="ECO:0000313" key="2">
    <source>
        <dbReference type="EMBL" id="PNV74344.1"/>
    </source>
</evidence>
<protein>
    <submittedName>
        <fullName evidence="2">Uncharacterized protein</fullName>
    </submittedName>
</protein>
<organism evidence="2 3">
    <name type="scientific">Leptospira inadai serovar Lyme</name>
    <dbReference type="NCBI Taxonomy" id="293084"/>
    <lineage>
        <taxon>Bacteria</taxon>
        <taxon>Pseudomonadati</taxon>
        <taxon>Spirochaetota</taxon>
        <taxon>Spirochaetia</taxon>
        <taxon>Leptospirales</taxon>
        <taxon>Leptospiraceae</taxon>
        <taxon>Leptospira</taxon>
    </lineage>
</organism>
<feature type="compositionally biased region" description="Polar residues" evidence="1">
    <location>
        <begin position="135"/>
        <end position="145"/>
    </location>
</feature>
<gene>
    <name evidence="2" type="ORF">BES34_014255</name>
</gene>
<dbReference type="InterPro" id="IPR022148">
    <property type="entry name" value="CopG_antitoxin"/>
</dbReference>
<comment type="caution">
    <text evidence="2">The sequence shown here is derived from an EMBL/GenBank/DDBJ whole genome shotgun (WGS) entry which is preliminary data.</text>
</comment>
<dbReference type="EMBL" id="MCRM02000015">
    <property type="protein sequence ID" value="PNV74344.1"/>
    <property type="molecule type" value="Genomic_DNA"/>
</dbReference>
<sequence>MGEFLMNKVHKLPDSEEIKGLDEIERDLDTENRIKSLIKKEGVTKRIQISIKLDPILLSTIKNEALKRNIPYQSLVSMVLTDRFLTNNSEFGLIRNVVRDEFKTFGKSISSNLHSILQEELSAITNKRISKPKGSGTNSKGPKSTTSKRKVTGR</sequence>
<dbReference type="Proteomes" id="UP000094669">
    <property type="component" value="Unassembled WGS sequence"/>
</dbReference>
<proteinExistence type="predicted"/>
<keyword evidence="3" id="KW-1185">Reference proteome</keyword>
<name>A0ABX4YGN6_9LEPT</name>
<reference evidence="2" key="1">
    <citation type="submission" date="2018-01" db="EMBL/GenBank/DDBJ databases">
        <title>Genomic characterization of Leptospira inadai serogroup Lyme isolated from captured rat in Brazil and comparative analysis with human reference strain.</title>
        <authorList>
            <person name="Moreno L.Z."/>
            <person name="Loureiro A.P."/>
            <person name="Miraglia F."/>
            <person name="Kremer F.S."/>
            <person name="Eslabao M.R."/>
            <person name="Dellagostin O.A."/>
            <person name="Lilenbaum W."/>
            <person name="Moreno A.M."/>
        </authorList>
    </citation>
    <scope>NUCLEOTIDE SEQUENCE [LARGE SCALE GENOMIC DNA]</scope>
    <source>
        <strain evidence="2">M34/99</strain>
    </source>
</reference>
<evidence type="ECO:0000256" key="1">
    <source>
        <dbReference type="SAM" id="MobiDB-lite"/>
    </source>
</evidence>
<feature type="region of interest" description="Disordered" evidence="1">
    <location>
        <begin position="127"/>
        <end position="154"/>
    </location>
</feature>
<evidence type="ECO:0000313" key="3">
    <source>
        <dbReference type="Proteomes" id="UP000094669"/>
    </source>
</evidence>